<feature type="compositionally biased region" description="Low complexity" evidence="1">
    <location>
        <begin position="247"/>
        <end position="260"/>
    </location>
</feature>
<gene>
    <name evidence="2" type="ORF">Cvel_2561</name>
</gene>
<organism evidence="2">
    <name type="scientific">Chromera velia CCMP2878</name>
    <dbReference type="NCBI Taxonomy" id="1169474"/>
    <lineage>
        <taxon>Eukaryota</taxon>
        <taxon>Sar</taxon>
        <taxon>Alveolata</taxon>
        <taxon>Colpodellida</taxon>
        <taxon>Chromeraceae</taxon>
        <taxon>Chromera</taxon>
    </lineage>
</organism>
<proteinExistence type="predicted"/>
<reference evidence="2" key="1">
    <citation type="submission" date="2014-11" db="EMBL/GenBank/DDBJ databases">
        <authorList>
            <person name="Otto D Thomas"/>
            <person name="Naeem Raeece"/>
        </authorList>
    </citation>
    <scope>NUCLEOTIDE SEQUENCE</scope>
</reference>
<feature type="region of interest" description="Disordered" evidence="1">
    <location>
        <begin position="1"/>
        <end position="194"/>
    </location>
</feature>
<accession>A0A0G4F021</accession>
<feature type="compositionally biased region" description="Basic residues" evidence="1">
    <location>
        <begin position="12"/>
        <end position="22"/>
    </location>
</feature>
<dbReference type="AlphaFoldDB" id="A0A0G4F021"/>
<sequence>MPDKYKRQKDYARKRKAARRASHQNDPPPDIIPEAALAEIDQVEAEEEAGVVEEQVQDEAEGEQEVEEEGGEEEEDAEGEEEDAEGEEEDAEGEEEGAEGEEEDAEGEEEDAEGEEEDAEGEEEEIEEVDGLDAGENMAASPPFHLPALSESAQPQPEEQEGGPMSDEGGATQALLPQEPSTFLSPFPLGSHLPCSQSLVNITQAAVPFSSTPSASHTLFEGGEHVEGEAEEDGLDERPLAEDTNQAASLSSHFSAPLSSQPLHEDHQGEEVDSGSDMEESDSEMEEEEEGATRGPLSQELVIFNSTFSLPSR</sequence>
<protein>
    <submittedName>
        <fullName evidence="2">Uncharacterized protein</fullName>
    </submittedName>
</protein>
<evidence type="ECO:0000313" key="2">
    <source>
        <dbReference type="EMBL" id="CEM04662.1"/>
    </source>
</evidence>
<dbReference type="EMBL" id="CDMZ01000022">
    <property type="protein sequence ID" value="CEM04662.1"/>
    <property type="molecule type" value="Genomic_DNA"/>
</dbReference>
<name>A0A0G4F021_9ALVE</name>
<feature type="compositionally biased region" description="Basic and acidic residues" evidence="1">
    <location>
        <begin position="1"/>
        <end position="11"/>
    </location>
</feature>
<dbReference type="VEuPathDB" id="CryptoDB:Cvel_2561"/>
<feature type="region of interest" description="Disordered" evidence="1">
    <location>
        <begin position="210"/>
        <end position="313"/>
    </location>
</feature>
<feature type="compositionally biased region" description="Polar residues" evidence="1">
    <location>
        <begin position="304"/>
        <end position="313"/>
    </location>
</feature>
<feature type="compositionally biased region" description="Acidic residues" evidence="1">
    <location>
        <begin position="271"/>
        <end position="290"/>
    </location>
</feature>
<feature type="compositionally biased region" description="Acidic residues" evidence="1">
    <location>
        <begin position="41"/>
        <end position="133"/>
    </location>
</feature>
<evidence type="ECO:0000256" key="1">
    <source>
        <dbReference type="SAM" id="MobiDB-lite"/>
    </source>
</evidence>